<evidence type="ECO:0000313" key="3">
    <source>
        <dbReference type="Proteomes" id="UP000312032"/>
    </source>
</evidence>
<evidence type="ECO:0000313" key="2">
    <source>
        <dbReference type="EMBL" id="TNL99467.1"/>
    </source>
</evidence>
<name>A0A5C4U6S2_9CORY</name>
<protein>
    <submittedName>
        <fullName evidence="2">YggT family protein</fullName>
    </submittedName>
</protein>
<proteinExistence type="predicted"/>
<keyword evidence="1" id="KW-0812">Transmembrane</keyword>
<accession>A0A5C4U6S2</accession>
<dbReference type="RefSeq" id="WP_139465143.1">
    <property type="nucleotide sequence ID" value="NZ_VDHJ01000003.1"/>
</dbReference>
<organism evidence="2 3">
    <name type="scientific">Corynebacterium tapiri</name>
    <dbReference type="NCBI Taxonomy" id="1448266"/>
    <lineage>
        <taxon>Bacteria</taxon>
        <taxon>Bacillati</taxon>
        <taxon>Actinomycetota</taxon>
        <taxon>Actinomycetes</taxon>
        <taxon>Mycobacteriales</taxon>
        <taxon>Corynebacteriaceae</taxon>
        <taxon>Corynebacterium</taxon>
    </lineage>
</organism>
<sequence>MATIGAILLVFLRLYTLVLIARLITEMIESFSRQFRPPRWFAMVAEPVFLLTDPPVKALRRLIPPLRTGGVGIDVSVIVLFLILTVLQIVVRSIFLV</sequence>
<evidence type="ECO:0000256" key="1">
    <source>
        <dbReference type="SAM" id="Phobius"/>
    </source>
</evidence>
<comment type="caution">
    <text evidence="2">The sequence shown here is derived from an EMBL/GenBank/DDBJ whole genome shotgun (WGS) entry which is preliminary data.</text>
</comment>
<keyword evidence="1" id="KW-0472">Membrane</keyword>
<keyword evidence="3" id="KW-1185">Reference proteome</keyword>
<dbReference type="GO" id="GO:0016020">
    <property type="term" value="C:membrane"/>
    <property type="evidence" value="ECO:0007669"/>
    <property type="project" value="InterPro"/>
</dbReference>
<dbReference type="OrthoDB" id="3216131at2"/>
<dbReference type="EMBL" id="VDHJ01000003">
    <property type="protein sequence ID" value="TNL99467.1"/>
    <property type="molecule type" value="Genomic_DNA"/>
</dbReference>
<feature type="transmembrane region" description="Helical" evidence="1">
    <location>
        <begin position="6"/>
        <end position="24"/>
    </location>
</feature>
<dbReference type="Proteomes" id="UP000312032">
    <property type="component" value="Unassembled WGS sequence"/>
</dbReference>
<dbReference type="AlphaFoldDB" id="A0A5C4U6S2"/>
<gene>
    <name evidence="2" type="ORF">FHE74_03300</name>
</gene>
<dbReference type="Pfam" id="PF02325">
    <property type="entry name" value="CCB3_YggT"/>
    <property type="match status" value="1"/>
</dbReference>
<dbReference type="InterPro" id="IPR003425">
    <property type="entry name" value="CCB3/YggT"/>
</dbReference>
<feature type="transmembrane region" description="Helical" evidence="1">
    <location>
        <begin position="70"/>
        <end position="91"/>
    </location>
</feature>
<reference evidence="2 3" key="1">
    <citation type="submission" date="2019-06" db="EMBL/GenBank/DDBJ databases">
        <authorList>
            <person name="Li J."/>
        </authorList>
    </citation>
    <scope>NUCLEOTIDE SEQUENCE [LARGE SCALE GENOMIC DNA]</scope>
    <source>
        <strain evidence="2 3">LMG 28165</strain>
    </source>
</reference>
<keyword evidence="1" id="KW-1133">Transmembrane helix</keyword>